<evidence type="ECO:0000256" key="4">
    <source>
        <dbReference type="ARBA" id="ARBA00023136"/>
    </source>
</evidence>
<dbReference type="HOGENOM" id="CLU_009579_24_0_1"/>
<dbReference type="GO" id="GO:0004930">
    <property type="term" value="F:G protein-coupled receptor activity"/>
    <property type="evidence" value="ECO:0007669"/>
    <property type="project" value="UniProtKB-KW"/>
</dbReference>
<dbReference type="PANTHER" id="PTHR46641">
    <property type="entry name" value="FMRFAMIDE RECEPTOR-RELATED"/>
    <property type="match status" value="1"/>
</dbReference>
<evidence type="ECO:0000313" key="7">
    <source>
        <dbReference type="EMBL" id="EKC19377.1"/>
    </source>
</evidence>
<dbReference type="Gene3D" id="1.20.1070.10">
    <property type="entry name" value="Rhodopsin 7-helix transmembrane proteins"/>
    <property type="match status" value="1"/>
</dbReference>
<gene>
    <name evidence="7" type="ORF">CGI_10008701</name>
</gene>
<dbReference type="PROSITE" id="PS50262">
    <property type="entry name" value="G_PROTEIN_RECEP_F1_2"/>
    <property type="match status" value="1"/>
</dbReference>
<accession>K1P6W2</accession>
<organism evidence="7">
    <name type="scientific">Magallana gigas</name>
    <name type="common">Pacific oyster</name>
    <name type="synonym">Crassostrea gigas</name>
    <dbReference type="NCBI Taxonomy" id="29159"/>
    <lineage>
        <taxon>Eukaryota</taxon>
        <taxon>Metazoa</taxon>
        <taxon>Spiralia</taxon>
        <taxon>Lophotrochozoa</taxon>
        <taxon>Mollusca</taxon>
        <taxon>Bivalvia</taxon>
        <taxon>Autobranchia</taxon>
        <taxon>Pteriomorphia</taxon>
        <taxon>Ostreida</taxon>
        <taxon>Ostreoidea</taxon>
        <taxon>Ostreidae</taxon>
        <taxon>Magallana</taxon>
    </lineage>
</organism>
<comment type="subcellular location">
    <subcellularLocation>
        <location evidence="1">Membrane</location>
    </subcellularLocation>
</comment>
<keyword evidence="5" id="KW-0297">G-protein coupled receptor</keyword>
<dbReference type="Pfam" id="PF00001">
    <property type="entry name" value="7tm_1"/>
    <property type="match status" value="1"/>
</dbReference>
<evidence type="ECO:0000256" key="5">
    <source>
        <dbReference type="RuleBase" id="RU000688"/>
    </source>
</evidence>
<dbReference type="PANTHER" id="PTHR46641:SF25">
    <property type="entry name" value="CNMAMIDE RECEPTOR-RELATED"/>
    <property type="match status" value="1"/>
</dbReference>
<sequence length="401" mass="45516">MNTTTQTAVLFITSLSKCVSTSLTGNDTDNNTFPTNSTTDCGSTVGVAGRSFEDFDEFKVALIINKYYLYIICGIGIPGNIAALVTVWKMKPLTSSSIFMIALASMDTLTLVIKESYYQLTYFDIQMFDLGCQFFVFIGQVAGHYANWILVAMTTERFIAIRFPMKVQKICTKTKVITALLVIAVAMIVLNVHHFATIDEGYDSFSKYQCSTKKDHEFFMTKIWYWMDGVAFSVAPFCALIILNFFIINGIRDSVKKQRDLTNLQQKQTKQHNQITVMLVTVSLVFTLLTLPNSVFFISRGYWDYQKSNYQIALHLLIYQLVFVLTDLNHAVNFYLYFLSGKKFRKHFISMLRCASNTTTTTRTTLTRSSRYQMSVTSTPSNHTLVEHDSACSRSISNTVT</sequence>
<evidence type="ECO:0000256" key="3">
    <source>
        <dbReference type="ARBA" id="ARBA00022989"/>
    </source>
</evidence>
<evidence type="ECO:0000259" key="6">
    <source>
        <dbReference type="PROSITE" id="PS50262"/>
    </source>
</evidence>
<dbReference type="InterPro" id="IPR000276">
    <property type="entry name" value="GPCR_Rhodpsn"/>
</dbReference>
<evidence type="ECO:0000256" key="1">
    <source>
        <dbReference type="ARBA" id="ARBA00004370"/>
    </source>
</evidence>
<proteinExistence type="inferred from homology"/>
<keyword evidence="4" id="KW-0472">Membrane</keyword>
<feature type="domain" description="G-protein coupled receptors family 1 profile" evidence="6">
    <location>
        <begin position="79"/>
        <end position="337"/>
    </location>
</feature>
<dbReference type="OrthoDB" id="9990906at2759"/>
<dbReference type="AlphaFoldDB" id="K1P6W2"/>
<name>K1P6W2_MAGGI</name>
<keyword evidence="5 7" id="KW-0675">Receptor</keyword>
<dbReference type="InterPro" id="IPR017452">
    <property type="entry name" value="GPCR_Rhodpsn_7TM"/>
</dbReference>
<dbReference type="CDD" id="cd14978">
    <property type="entry name" value="7tmA_FMRFamide_R-like"/>
    <property type="match status" value="1"/>
</dbReference>
<evidence type="ECO:0000256" key="2">
    <source>
        <dbReference type="ARBA" id="ARBA00022692"/>
    </source>
</evidence>
<dbReference type="InParanoid" id="K1P6W2"/>
<keyword evidence="5" id="KW-0807">Transducer</keyword>
<keyword evidence="2 5" id="KW-0812">Transmembrane</keyword>
<dbReference type="PROSITE" id="PS00237">
    <property type="entry name" value="G_PROTEIN_RECEP_F1_1"/>
    <property type="match status" value="1"/>
</dbReference>
<reference evidence="7" key="1">
    <citation type="journal article" date="2012" name="Nature">
        <title>The oyster genome reveals stress adaptation and complexity of shell formation.</title>
        <authorList>
            <person name="Zhang G."/>
            <person name="Fang X."/>
            <person name="Guo X."/>
            <person name="Li L."/>
            <person name="Luo R."/>
            <person name="Xu F."/>
            <person name="Yang P."/>
            <person name="Zhang L."/>
            <person name="Wang X."/>
            <person name="Qi H."/>
            <person name="Xiong Z."/>
            <person name="Que H."/>
            <person name="Xie Y."/>
            <person name="Holland P.W."/>
            <person name="Paps J."/>
            <person name="Zhu Y."/>
            <person name="Wu F."/>
            <person name="Chen Y."/>
            <person name="Wang J."/>
            <person name="Peng C."/>
            <person name="Meng J."/>
            <person name="Yang L."/>
            <person name="Liu J."/>
            <person name="Wen B."/>
            <person name="Zhang N."/>
            <person name="Huang Z."/>
            <person name="Zhu Q."/>
            <person name="Feng Y."/>
            <person name="Mount A."/>
            <person name="Hedgecock D."/>
            <person name="Xu Z."/>
            <person name="Liu Y."/>
            <person name="Domazet-Loso T."/>
            <person name="Du Y."/>
            <person name="Sun X."/>
            <person name="Zhang S."/>
            <person name="Liu B."/>
            <person name="Cheng P."/>
            <person name="Jiang X."/>
            <person name="Li J."/>
            <person name="Fan D."/>
            <person name="Wang W."/>
            <person name="Fu W."/>
            <person name="Wang T."/>
            <person name="Wang B."/>
            <person name="Zhang J."/>
            <person name="Peng Z."/>
            <person name="Li Y."/>
            <person name="Li N."/>
            <person name="Wang J."/>
            <person name="Chen M."/>
            <person name="He Y."/>
            <person name="Tan F."/>
            <person name="Song X."/>
            <person name="Zheng Q."/>
            <person name="Huang R."/>
            <person name="Yang H."/>
            <person name="Du X."/>
            <person name="Chen L."/>
            <person name="Yang M."/>
            <person name="Gaffney P.M."/>
            <person name="Wang S."/>
            <person name="Luo L."/>
            <person name="She Z."/>
            <person name="Ming Y."/>
            <person name="Huang W."/>
            <person name="Zhang S."/>
            <person name="Huang B."/>
            <person name="Zhang Y."/>
            <person name="Qu T."/>
            <person name="Ni P."/>
            <person name="Miao G."/>
            <person name="Wang J."/>
            <person name="Wang Q."/>
            <person name="Steinberg C.E."/>
            <person name="Wang H."/>
            <person name="Li N."/>
            <person name="Qian L."/>
            <person name="Zhang G."/>
            <person name="Li Y."/>
            <person name="Yang H."/>
            <person name="Liu X."/>
            <person name="Wang J."/>
            <person name="Yin Y."/>
            <person name="Wang J."/>
        </authorList>
    </citation>
    <scope>NUCLEOTIDE SEQUENCE [LARGE SCALE GENOMIC DNA]</scope>
    <source>
        <strain evidence="7">05x7-T-G4-1.051#20</strain>
    </source>
</reference>
<protein>
    <submittedName>
        <fullName evidence="7">Thyrotropin-releasing hormone receptor</fullName>
    </submittedName>
</protein>
<dbReference type="InterPro" id="IPR052954">
    <property type="entry name" value="GPCR-Ligand_Int"/>
</dbReference>
<dbReference type="KEGG" id="crg:105323179"/>
<dbReference type="GO" id="GO:0016020">
    <property type="term" value="C:membrane"/>
    <property type="evidence" value="ECO:0007669"/>
    <property type="project" value="UniProtKB-SubCell"/>
</dbReference>
<dbReference type="PRINTS" id="PR00237">
    <property type="entry name" value="GPCRRHODOPSN"/>
</dbReference>
<comment type="similarity">
    <text evidence="5">Belongs to the G-protein coupled receptor 1 family.</text>
</comment>
<dbReference type="EMBL" id="JH819192">
    <property type="protein sequence ID" value="EKC19377.1"/>
    <property type="molecule type" value="Genomic_DNA"/>
</dbReference>
<keyword evidence="3" id="KW-1133">Transmembrane helix</keyword>
<dbReference type="SUPFAM" id="SSF81321">
    <property type="entry name" value="Family A G protein-coupled receptor-like"/>
    <property type="match status" value="1"/>
</dbReference>